<name>A0AA91DDN0_9GAMM</name>
<evidence type="ECO:0000313" key="3">
    <source>
        <dbReference type="Proteomes" id="UP000077734"/>
    </source>
</evidence>
<protein>
    <submittedName>
        <fullName evidence="2">Conjugal transfer protein</fullName>
    </submittedName>
</protein>
<dbReference type="AlphaFoldDB" id="A0AA91DDN0"/>
<dbReference type="Proteomes" id="UP000077734">
    <property type="component" value="Unassembled WGS sequence"/>
</dbReference>
<feature type="signal peptide" evidence="1">
    <location>
        <begin position="1"/>
        <end position="32"/>
    </location>
</feature>
<gene>
    <name evidence="2" type="ORF">A1356_11845</name>
</gene>
<dbReference type="RefSeq" id="WP_064027173.1">
    <property type="nucleotide sequence ID" value="NZ_LUUL01000074.1"/>
</dbReference>
<dbReference type="InterPro" id="IPR010927">
    <property type="entry name" value="T4SS_TraH"/>
</dbReference>
<feature type="chain" id="PRO_5041701292" evidence="1">
    <location>
        <begin position="33"/>
        <end position="487"/>
    </location>
</feature>
<organism evidence="2 3">
    <name type="scientific">Methylomonas koyamae</name>
    <dbReference type="NCBI Taxonomy" id="702114"/>
    <lineage>
        <taxon>Bacteria</taxon>
        <taxon>Pseudomonadati</taxon>
        <taxon>Pseudomonadota</taxon>
        <taxon>Gammaproteobacteria</taxon>
        <taxon>Methylococcales</taxon>
        <taxon>Methylococcaceae</taxon>
        <taxon>Methylomonas</taxon>
    </lineage>
</organism>
<reference evidence="2 3" key="1">
    <citation type="submission" date="2016-03" db="EMBL/GenBank/DDBJ databases">
        <authorList>
            <person name="Heylen K."/>
            <person name="De Vos P."/>
            <person name="Vekeman B."/>
        </authorList>
    </citation>
    <scope>NUCLEOTIDE SEQUENCE [LARGE SCALE GENOMIC DNA]</scope>
    <source>
        <strain evidence="2 3">R-49807</strain>
    </source>
</reference>
<sequence>MMSFSCRFRYRYPYRQVLVLILLVESAVPAYADLQQEMDSMFGTMTNFTAPTAHLGQRRGVITGGSLVARNGITNTNLVSFVPPSFSAGCGGIDLFAGSFSFINFNQFVQLMRNVAGNAAGYAFQLAVGAMCPWCASVMTDLQKKIQEMNQMFSNSCRLAQGLVNDTVKAFDLQSKTNLSNASFTQGISDVFSSWTNTSTLGDPVQQIKQNDPTDMTKIIQGNLVWRALVNQNAGGWFRFGGNSLLEAAMSISGTVIVDAPQAAPDGKGENNAISAPPPVLRIKDLMYGNDAGNSYQTVRLYTCSDGHDADQCLKPIVQNVNLVGLKQRVMDILLGSANTGNGLIYKFSTNSGQITDSEKAFMQTVPDAIGGMIHNLAREDAGIAKLWAEEAAPVIALELAQLIVNDLLNAVQTAAHMNDHAYAKLLMDALKDAREQIQDEYVTIAGRYGNPQTLMAFYQQLMNTVKPKHYGTVAQLPATGVAWPSP</sequence>
<comment type="caution">
    <text evidence="2">The sequence shown here is derived from an EMBL/GenBank/DDBJ whole genome shotgun (WGS) entry which is preliminary data.</text>
</comment>
<proteinExistence type="predicted"/>
<evidence type="ECO:0000313" key="2">
    <source>
        <dbReference type="EMBL" id="OAI26184.1"/>
    </source>
</evidence>
<accession>A0AA91DDN0</accession>
<evidence type="ECO:0000256" key="1">
    <source>
        <dbReference type="SAM" id="SignalP"/>
    </source>
</evidence>
<dbReference type="EMBL" id="LUUL01000074">
    <property type="protein sequence ID" value="OAI26184.1"/>
    <property type="molecule type" value="Genomic_DNA"/>
</dbReference>
<keyword evidence="3" id="KW-1185">Reference proteome</keyword>
<keyword evidence="1" id="KW-0732">Signal</keyword>
<dbReference type="Pfam" id="PF06122">
    <property type="entry name" value="TraH"/>
    <property type="match status" value="1"/>
</dbReference>